<keyword evidence="2" id="KW-0812">Transmembrane</keyword>
<name>A0A1E5DYN6_9VIBR</name>
<feature type="coiled-coil region" evidence="1">
    <location>
        <begin position="40"/>
        <end position="67"/>
    </location>
</feature>
<dbReference type="PROSITE" id="PS50883">
    <property type="entry name" value="EAL"/>
    <property type="match status" value="1"/>
</dbReference>
<protein>
    <recommendedName>
        <fullName evidence="3">EAL domain-containing protein</fullName>
    </recommendedName>
</protein>
<dbReference type="PANTHER" id="PTHR33121">
    <property type="entry name" value="CYCLIC DI-GMP PHOSPHODIESTERASE PDEF"/>
    <property type="match status" value="1"/>
</dbReference>
<dbReference type="SMART" id="SM00052">
    <property type="entry name" value="EAL"/>
    <property type="match status" value="1"/>
</dbReference>
<dbReference type="Gene3D" id="3.20.20.450">
    <property type="entry name" value="EAL domain"/>
    <property type="match status" value="1"/>
</dbReference>
<evidence type="ECO:0000259" key="3">
    <source>
        <dbReference type="PROSITE" id="PS50883"/>
    </source>
</evidence>
<dbReference type="PROSITE" id="PS51257">
    <property type="entry name" value="PROKAR_LIPOPROTEIN"/>
    <property type="match status" value="1"/>
</dbReference>
<dbReference type="eggNOG" id="COG4943">
    <property type="taxonomic scope" value="Bacteria"/>
</dbReference>
<proteinExistence type="predicted"/>
<keyword evidence="2" id="KW-1133">Transmembrane helix</keyword>
<evidence type="ECO:0000256" key="2">
    <source>
        <dbReference type="SAM" id="Phobius"/>
    </source>
</evidence>
<organism evidence="4 5">
    <name type="scientific">Vibrio rumoiensis 1S-45</name>
    <dbReference type="NCBI Taxonomy" id="1188252"/>
    <lineage>
        <taxon>Bacteria</taxon>
        <taxon>Pseudomonadati</taxon>
        <taxon>Pseudomonadota</taxon>
        <taxon>Gammaproteobacteria</taxon>
        <taxon>Vibrionales</taxon>
        <taxon>Vibrionaceae</taxon>
        <taxon>Vibrio</taxon>
    </lineage>
</organism>
<keyword evidence="5" id="KW-1185">Reference proteome</keyword>
<feature type="transmembrane region" description="Helical" evidence="2">
    <location>
        <begin position="12"/>
        <end position="31"/>
    </location>
</feature>
<dbReference type="SUPFAM" id="SSF141868">
    <property type="entry name" value="EAL domain-like"/>
    <property type="match status" value="1"/>
</dbReference>
<dbReference type="GO" id="GO:0071111">
    <property type="term" value="F:cyclic-guanylate-specific phosphodiesterase activity"/>
    <property type="evidence" value="ECO:0007669"/>
    <property type="project" value="InterPro"/>
</dbReference>
<evidence type="ECO:0000256" key="1">
    <source>
        <dbReference type="SAM" id="Coils"/>
    </source>
</evidence>
<dbReference type="EMBL" id="AJYK02000114">
    <property type="protein sequence ID" value="OEF22663.1"/>
    <property type="molecule type" value="Genomic_DNA"/>
</dbReference>
<feature type="domain" description="EAL" evidence="3">
    <location>
        <begin position="249"/>
        <end position="499"/>
    </location>
</feature>
<dbReference type="Proteomes" id="UP000094070">
    <property type="component" value="Unassembled WGS sequence"/>
</dbReference>
<evidence type="ECO:0000313" key="5">
    <source>
        <dbReference type="Proteomes" id="UP000094070"/>
    </source>
</evidence>
<dbReference type="Pfam" id="PF00563">
    <property type="entry name" value="EAL"/>
    <property type="match status" value="1"/>
</dbReference>
<gene>
    <name evidence="4" type="ORF">A1QC_03125</name>
</gene>
<reference evidence="4 5" key="1">
    <citation type="journal article" date="2012" name="Science">
        <title>Ecological populations of bacteria act as socially cohesive units of antibiotic production and resistance.</title>
        <authorList>
            <person name="Cordero O.X."/>
            <person name="Wildschutte H."/>
            <person name="Kirkup B."/>
            <person name="Proehl S."/>
            <person name="Ngo L."/>
            <person name="Hussain F."/>
            <person name="Le Roux F."/>
            <person name="Mincer T."/>
            <person name="Polz M.F."/>
        </authorList>
    </citation>
    <scope>NUCLEOTIDE SEQUENCE [LARGE SCALE GENOMIC DNA]</scope>
    <source>
        <strain evidence="4 5">1S-45</strain>
    </source>
</reference>
<evidence type="ECO:0000313" key="4">
    <source>
        <dbReference type="EMBL" id="OEF22663.1"/>
    </source>
</evidence>
<comment type="caution">
    <text evidence="4">The sequence shown here is derived from an EMBL/GenBank/DDBJ whole genome shotgun (WGS) entry which is preliminary data.</text>
</comment>
<keyword evidence="2" id="KW-0472">Membrane</keyword>
<dbReference type="InterPro" id="IPR050706">
    <property type="entry name" value="Cyclic-di-GMP_PDE-like"/>
</dbReference>
<dbReference type="CDD" id="cd01948">
    <property type="entry name" value="EAL"/>
    <property type="match status" value="1"/>
</dbReference>
<dbReference type="InterPro" id="IPR035919">
    <property type="entry name" value="EAL_sf"/>
</dbReference>
<accession>A0A1E5DYN6</accession>
<dbReference type="InterPro" id="IPR001633">
    <property type="entry name" value="EAL_dom"/>
</dbReference>
<dbReference type="PANTHER" id="PTHR33121:SF79">
    <property type="entry name" value="CYCLIC DI-GMP PHOSPHODIESTERASE PDED-RELATED"/>
    <property type="match status" value="1"/>
</dbReference>
<sequence>MPNKKKPIIKKILFILLIPMPIVLMACFQLGKTSLNTELNLLANAYVRQLEEQIDDLRDENKQALYDATSCEQIQKDLLFESFLREMLIVDNGKVVCSSKRTTLEANSVEKLLPSHQINSGEYLFDFPYEKGVIRSLLVIDTDKNNPQRSAISVVDQSYINLHLGLTSDDRIQTLRMVVGGKTYPPHLTTGKQPYSTTAKSSYLNVEVTIEPSAKLKREKLSLFMLIGLPVSLSISMLFYLLQYWSESRGSLIESLKRGLKTDELFLVYQPLIDSTNNKIMGVEALLRWESSKHGFIRPDIFIPIAEQHNFINTITDFVLERALDDWKTVNHQNQLHIGVNIPASYLVDEQCLNKFKIFAKQFKSENLVLGIEITERQLLSEKGRAILSDVRALGIEVSIDDFGTGYTALSVLQDIKFDYLKIDRCFINTIGVESVNAPILNSIISLAHQLEVSIVAEGVETQQQSEYLTSQNVQILQGYYLYKPMPLEAIKNTLHNMI</sequence>
<keyword evidence="1" id="KW-0175">Coiled coil</keyword>
<dbReference type="AlphaFoldDB" id="A0A1E5DYN6"/>
<dbReference type="STRING" id="1188252.A1QC_03125"/>